<reference evidence="1" key="1">
    <citation type="submission" date="2024-02" db="EMBL/GenBank/DDBJ databases">
        <title>Metagenome Assembled Genome of Zalaria obscura JY119.</title>
        <authorList>
            <person name="Vighnesh L."/>
            <person name="Jagadeeshwari U."/>
            <person name="Venkata Ramana C."/>
            <person name="Sasikala C."/>
        </authorList>
    </citation>
    <scope>NUCLEOTIDE SEQUENCE</scope>
    <source>
        <strain evidence="1">JY119</strain>
    </source>
</reference>
<proteinExistence type="predicted"/>
<dbReference type="Proteomes" id="UP001320706">
    <property type="component" value="Unassembled WGS sequence"/>
</dbReference>
<dbReference type="EMBL" id="JAMKPW020000016">
    <property type="protein sequence ID" value="KAK8210232.1"/>
    <property type="molecule type" value="Genomic_DNA"/>
</dbReference>
<comment type="caution">
    <text evidence="1">The sequence shown here is derived from an EMBL/GenBank/DDBJ whole genome shotgun (WGS) entry which is preliminary data.</text>
</comment>
<protein>
    <submittedName>
        <fullName evidence="1">Uncharacterized protein</fullName>
    </submittedName>
</protein>
<evidence type="ECO:0000313" key="1">
    <source>
        <dbReference type="EMBL" id="KAK8210232.1"/>
    </source>
</evidence>
<sequence>MTEAAETILPFALEEVPLELEPVAVPVDEESVVAAVLPAVVGLKPITPADESTDEREELVGDIVLDPPVDGPEIPEDKIVVVAVTGYEAALAVVAGETDDVEVSDASVSVADSEERVETTEVLPALSVVAITDTITVEPDDDEGKTPVPALSCRRCA</sequence>
<organism evidence="1 2">
    <name type="scientific">Zalaria obscura</name>
    <dbReference type="NCBI Taxonomy" id="2024903"/>
    <lineage>
        <taxon>Eukaryota</taxon>
        <taxon>Fungi</taxon>
        <taxon>Dikarya</taxon>
        <taxon>Ascomycota</taxon>
        <taxon>Pezizomycotina</taxon>
        <taxon>Dothideomycetes</taxon>
        <taxon>Dothideomycetidae</taxon>
        <taxon>Dothideales</taxon>
        <taxon>Zalariaceae</taxon>
        <taxon>Zalaria</taxon>
    </lineage>
</organism>
<name>A0ACC3SH61_9PEZI</name>
<gene>
    <name evidence="1" type="ORF">M8818_003720</name>
</gene>
<evidence type="ECO:0000313" key="2">
    <source>
        <dbReference type="Proteomes" id="UP001320706"/>
    </source>
</evidence>
<accession>A0ACC3SH61</accession>
<keyword evidence="2" id="KW-1185">Reference proteome</keyword>